<dbReference type="InterPro" id="IPR002466">
    <property type="entry name" value="A_deamin"/>
</dbReference>
<dbReference type="PROSITE" id="PS50141">
    <property type="entry name" value="A_DEAMIN_EDITASE"/>
    <property type="match status" value="1"/>
</dbReference>
<dbReference type="GO" id="GO:0003726">
    <property type="term" value="F:double-stranded RNA adenosine deaminase activity"/>
    <property type="evidence" value="ECO:0007669"/>
    <property type="project" value="TreeGrafter"/>
</dbReference>
<dbReference type="RefSeq" id="XP_066923076.1">
    <property type="nucleotide sequence ID" value="XM_067066975.1"/>
</dbReference>
<keyword evidence="5" id="KW-1185">Reference proteome</keyword>
<proteinExistence type="predicted"/>
<accession>A0A7M6DRB8</accession>
<evidence type="ECO:0000313" key="5">
    <source>
        <dbReference type="Proteomes" id="UP000594262"/>
    </source>
</evidence>
<dbReference type="PANTHER" id="PTHR10910:SF107">
    <property type="entry name" value="DOUBLE-STRANDED RNA-SPECIFIC ADENOSINE DEAMINASE"/>
    <property type="match status" value="1"/>
</dbReference>
<dbReference type="GO" id="GO:0003725">
    <property type="term" value="F:double-stranded RNA binding"/>
    <property type="evidence" value="ECO:0007669"/>
    <property type="project" value="TreeGrafter"/>
</dbReference>
<dbReference type="AlphaFoldDB" id="A0A7M6DRB8"/>
<name>A0A7M6DRB8_9CNID</name>
<dbReference type="SMART" id="SM00358">
    <property type="entry name" value="DSRM"/>
    <property type="match status" value="2"/>
</dbReference>
<reference evidence="4" key="1">
    <citation type="submission" date="2021-01" db="UniProtKB">
        <authorList>
            <consortium name="EnsemblMetazoa"/>
        </authorList>
    </citation>
    <scope>IDENTIFICATION</scope>
</reference>
<organism evidence="4 5">
    <name type="scientific">Clytia hemisphaerica</name>
    <dbReference type="NCBI Taxonomy" id="252671"/>
    <lineage>
        <taxon>Eukaryota</taxon>
        <taxon>Metazoa</taxon>
        <taxon>Cnidaria</taxon>
        <taxon>Hydrozoa</taxon>
        <taxon>Hydroidolina</taxon>
        <taxon>Leptothecata</taxon>
        <taxon>Obeliida</taxon>
        <taxon>Clytiidae</taxon>
        <taxon>Clytia</taxon>
    </lineage>
</organism>
<evidence type="ECO:0000259" key="2">
    <source>
        <dbReference type="PROSITE" id="PS50137"/>
    </source>
</evidence>
<dbReference type="GO" id="GO:0005730">
    <property type="term" value="C:nucleolus"/>
    <property type="evidence" value="ECO:0007669"/>
    <property type="project" value="TreeGrafter"/>
</dbReference>
<dbReference type="GeneID" id="136810383"/>
<dbReference type="Proteomes" id="UP000594262">
    <property type="component" value="Unplaced"/>
</dbReference>
<protein>
    <submittedName>
        <fullName evidence="4">Uncharacterized protein</fullName>
    </submittedName>
</protein>
<dbReference type="PROSITE" id="PS50137">
    <property type="entry name" value="DS_RBD"/>
    <property type="match status" value="1"/>
</dbReference>
<dbReference type="Pfam" id="PF02137">
    <property type="entry name" value="A_deamin"/>
    <property type="match status" value="1"/>
</dbReference>
<dbReference type="Gene3D" id="3.30.160.20">
    <property type="match status" value="1"/>
</dbReference>
<keyword evidence="1" id="KW-0694">RNA-binding</keyword>
<evidence type="ECO:0000313" key="4">
    <source>
        <dbReference type="EnsemblMetazoa" id="CLYHEMP024579.2"/>
    </source>
</evidence>
<evidence type="ECO:0000256" key="1">
    <source>
        <dbReference type="PROSITE-ProRule" id="PRU00266"/>
    </source>
</evidence>
<dbReference type="SMART" id="SM00552">
    <property type="entry name" value="ADEAMc"/>
    <property type="match status" value="1"/>
</dbReference>
<dbReference type="InterPro" id="IPR014720">
    <property type="entry name" value="dsRBD_dom"/>
</dbReference>
<dbReference type="OrthoDB" id="6038632at2759"/>
<sequence>MDNFNPLQSLNNHFTGADKADMPVLEENGRLDEEKKIIHQCTIKYDGKTHGPFEAPTKMEAKHAAAAFVCDLLKLYHTGVPVKEKKKPASNSEKNCIALLHEFCQREGWTQPFDSVVEECGVVHERIFKMRYSLAGFNFPCGIGENKDVARRRAAGQALAIMKNMDVRECYRGPDPNKPFGPQIAAFSWEAFGIFCEEIAKDVSLFADPRTCKSFNLCAFLLENIKNGELRVVGMGTGKSTAKKSHRVSDGETVINSHAVVIARRSLLVFLYRQLVRLFEGRFSIFEYHDREDVKIARLRLHYKIHLYTKNPPCGDASNVSPHSKHASDHEVRNDHQTYWCKKDSIKGEGQVLNAKSTADIASCSDKILLWNFVGLQGALLDTLIEPIFMDSITITNDYVPRDLVRAFCCRLSADRLIQHPWMQVGEVRGVQSTSAYHQPNVSAYWTHNDLELQEELLNMPANGGVLFAMVGGHYKGSARDGEIPMICKRFLFMLYQQVTTFLDEKSTVFSKKTYKQIKDINVEYRKKKNLFFKMVTEQNLGNYPKLLDDVDEFYLDDNVEQ</sequence>
<dbReference type="PANTHER" id="PTHR10910">
    <property type="entry name" value="EUKARYOTE SPECIFIC DSRNA BINDING PROTEIN"/>
    <property type="match status" value="1"/>
</dbReference>
<dbReference type="EnsemblMetazoa" id="CLYHEMT024579.2">
    <property type="protein sequence ID" value="CLYHEMP024579.2"/>
    <property type="gene ID" value="CLYHEMG024579"/>
</dbReference>
<dbReference type="GO" id="GO:0006396">
    <property type="term" value="P:RNA processing"/>
    <property type="evidence" value="ECO:0007669"/>
    <property type="project" value="InterPro"/>
</dbReference>
<dbReference type="GO" id="GO:0005737">
    <property type="term" value="C:cytoplasm"/>
    <property type="evidence" value="ECO:0007669"/>
    <property type="project" value="TreeGrafter"/>
</dbReference>
<dbReference type="Pfam" id="PF00035">
    <property type="entry name" value="dsrm"/>
    <property type="match status" value="1"/>
</dbReference>
<dbReference type="GO" id="GO:0008251">
    <property type="term" value="F:tRNA-specific adenosine deaminase activity"/>
    <property type="evidence" value="ECO:0007669"/>
    <property type="project" value="TreeGrafter"/>
</dbReference>
<feature type="domain" description="DRBM" evidence="2">
    <location>
        <begin position="95"/>
        <end position="164"/>
    </location>
</feature>
<dbReference type="GO" id="GO:0006382">
    <property type="term" value="P:adenosine to inosine editing"/>
    <property type="evidence" value="ECO:0007669"/>
    <property type="project" value="TreeGrafter"/>
</dbReference>
<dbReference type="SUPFAM" id="SSF54768">
    <property type="entry name" value="dsRNA-binding domain-like"/>
    <property type="match status" value="2"/>
</dbReference>
<feature type="domain" description="A to I editase" evidence="3">
    <location>
        <begin position="234"/>
        <end position="554"/>
    </location>
</feature>
<evidence type="ECO:0000259" key="3">
    <source>
        <dbReference type="PROSITE" id="PS50141"/>
    </source>
</evidence>